<dbReference type="InterPro" id="IPR000595">
    <property type="entry name" value="cNMP-bd_dom"/>
</dbReference>
<protein>
    <recommendedName>
        <fullName evidence="4 16">Lysophospholipase NTE1</fullName>
        <ecNumber evidence="3 16">3.1.1.5</ecNumber>
    </recommendedName>
    <alternativeName>
        <fullName evidence="16">Intracellular phospholipase B</fullName>
    </alternativeName>
</protein>
<dbReference type="FunFam" id="3.40.1090.10:FF:000018">
    <property type="entry name" value="Lysophospholipase NTE1"/>
    <property type="match status" value="1"/>
</dbReference>
<feature type="domain" description="PNPLA" evidence="19">
    <location>
        <begin position="1218"/>
        <end position="1382"/>
    </location>
</feature>
<dbReference type="GO" id="GO:0016042">
    <property type="term" value="P:lipid catabolic process"/>
    <property type="evidence" value="ECO:0007669"/>
    <property type="project" value="UniProtKB-UniRule"/>
</dbReference>
<dbReference type="CDD" id="cd00038">
    <property type="entry name" value="CAP_ED"/>
    <property type="match status" value="2"/>
</dbReference>
<evidence type="ECO:0000256" key="3">
    <source>
        <dbReference type="ARBA" id="ARBA00013274"/>
    </source>
</evidence>
<feature type="domain" description="Cyclic nucleotide-binding" evidence="18">
    <location>
        <begin position="841"/>
        <end position="961"/>
    </location>
</feature>
<evidence type="ECO:0000259" key="19">
    <source>
        <dbReference type="PROSITE" id="PS51635"/>
    </source>
</evidence>
<evidence type="ECO:0000256" key="8">
    <source>
        <dbReference type="ARBA" id="ARBA00022824"/>
    </source>
</evidence>
<evidence type="ECO:0000256" key="6">
    <source>
        <dbReference type="ARBA" id="ARBA00022737"/>
    </source>
</evidence>
<feature type="short sequence motif" description="GXGXXG" evidence="15">
    <location>
        <begin position="1222"/>
        <end position="1227"/>
    </location>
</feature>
<evidence type="ECO:0000256" key="4">
    <source>
        <dbReference type="ARBA" id="ARBA00018317"/>
    </source>
</evidence>
<dbReference type="PANTHER" id="PTHR14226">
    <property type="entry name" value="NEUROPATHY TARGET ESTERASE/SWISS CHEESE D.MELANOGASTER"/>
    <property type="match status" value="1"/>
</dbReference>
<evidence type="ECO:0000256" key="15">
    <source>
        <dbReference type="PROSITE-ProRule" id="PRU01161"/>
    </source>
</evidence>
<keyword evidence="5 16" id="KW-0812">Transmembrane</keyword>
<comment type="function">
    <text evidence="13">Intracellular phospholipase B that catalyzes the double deacylation of phosphatidylcholine (PC) to glycerophosphocholine (GroPCho). Plays an important role in membrane lipid homeostasis. Responsible for the rapid PC turnover in response to inositol, elevated temperatures, or when choline is present in the growth medium.</text>
</comment>
<dbReference type="PROSITE" id="PS50042">
    <property type="entry name" value="CNMP_BINDING_3"/>
    <property type="match status" value="2"/>
</dbReference>
<feature type="compositionally biased region" description="Low complexity" evidence="17">
    <location>
        <begin position="539"/>
        <end position="554"/>
    </location>
</feature>
<evidence type="ECO:0000256" key="7">
    <source>
        <dbReference type="ARBA" id="ARBA00022801"/>
    </source>
</evidence>
<evidence type="ECO:0000256" key="9">
    <source>
        <dbReference type="ARBA" id="ARBA00022963"/>
    </source>
</evidence>
<dbReference type="GO" id="GO:0046486">
    <property type="term" value="P:glycerolipid metabolic process"/>
    <property type="evidence" value="ECO:0007669"/>
    <property type="project" value="UniProtKB-ARBA"/>
</dbReference>
<feature type="transmembrane region" description="Helical" evidence="16">
    <location>
        <begin position="46"/>
        <end position="71"/>
    </location>
</feature>
<keyword evidence="7 15" id="KW-0378">Hydrolase</keyword>
<accession>A0A9W8YSG3</accession>
<dbReference type="EMBL" id="JAPEVB010000003">
    <property type="protein sequence ID" value="KAJ4390766.1"/>
    <property type="molecule type" value="Genomic_DNA"/>
</dbReference>
<keyword evidence="12 16" id="KW-0472">Membrane</keyword>
<gene>
    <name evidence="20" type="primary">NTE1</name>
    <name evidence="20" type="ORF">N0V93_004364</name>
</gene>
<dbReference type="Proteomes" id="UP001140453">
    <property type="component" value="Unassembled WGS sequence"/>
</dbReference>
<name>A0A9W8YSG3_9PEZI</name>
<evidence type="ECO:0000313" key="20">
    <source>
        <dbReference type="EMBL" id="KAJ4390766.1"/>
    </source>
</evidence>
<feature type="region of interest" description="Disordered" evidence="17">
    <location>
        <begin position="465"/>
        <end position="566"/>
    </location>
</feature>
<keyword evidence="9 15" id="KW-0442">Lipid degradation</keyword>
<evidence type="ECO:0000256" key="14">
    <source>
        <dbReference type="ARBA" id="ARBA00049531"/>
    </source>
</evidence>
<comment type="caution">
    <text evidence="20">The sequence shown here is derived from an EMBL/GenBank/DDBJ whole genome shotgun (WGS) entry which is preliminary data.</text>
</comment>
<evidence type="ECO:0000256" key="17">
    <source>
        <dbReference type="SAM" id="MobiDB-lite"/>
    </source>
</evidence>
<evidence type="ECO:0000256" key="11">
    <source>
        <dbReference type="ARBA" id="ARBA00023098"/>
    </source>
</evidence>
<dbReference type="InterPro" id="IPR056556">
    <property type="entry name" value="NTE1_P-loop_dom"/>
</dbReference>
<dbReference type="PANTHER" id="PTHR14226:SF29">
    <property type="entry name" value="NEUROPATHY TARGET ESTERASE SWS"/>
    <property type="match status" value="1"/>
</dbReference>
<evidence type="ECO:0000256" key="13">
    <source>
        <dbReference type="ARBA" id="ARBA00024965"/>
    </source>
</evidence>
<organism evidence="20 21">
    <name type="scientific">Gnomoniopsis smithogilvyi</name>
    <dbReference type="NCBI Taxonomy" id="1191159"/>
    <lineage>
        <taxon>Eukaryota</taxon>
        <taxon>Fungi</taxon>
        <taxon>Dikarya</taxon>
        <taxon>Ascomycota</taxon>
        <taxon>Pezizomycotina</taxon>
        <taxon>Sordariomycetes</taxon>
        <taxon>Sordariomycetidae</taxon>
        <taxon>Diaporthales</taxon>
        <taxon>Gnomoniaceae</taxon>
        <taxon>Gnomoniopsis</taxon>
    </lineage>
</organism>
<dbReference type="InterPro" id="IPR018490">
    <property type="entry name" value="cNMP-bd_dom_sf"/>
</dbReference>
<feature type="region of interest" description="Disordered" evidence="17">
    <location>
        <begin position="221"/>
        <end position="243"/>
    </location>
</feature>
<feature type="domain" description="Cyclic nucleotide-binding" evidence="18">
    <location>
        <begin position="692"/>
        <end position="741"/>
    </location>
</feature>
<keyword evidence="21" id="KW-1185">Reference proteome</keyword>
<feature type="active site" description="Proton acceptor" evidence="15">
    <location>
        <position position="1369"/>
    </location>
</feature>
<dbReference type="SUPFAM" id="SSF51206">
    <property type="entry name" value="cAMP-binding domain-like"/>
    <property type="match status" value="3"/>
</dbReference>
<dbReference type="InterPro" id="IPR002641">
    <property type="entry name" value="PNPLA_dom"/>
</dbReference>
<feature type="transmembrane region" description="Helical" evidence="16">
    <location>
        <begin position="92"/>
        <end position="114"/>
    </location>
</feature>
<dbReference type="SMART" id="SM00100">
    <property type="entry name" value="cNMP"/>
    <property type="match status" value="2"/>
</dbReference>
<feature type="compositionally biased region" description="Polar residues" evidence="17">
    <location>
        <begin position="306"/>
        <end position="316"/>
    </location>
</feature>
<dbReference type="GO" id="GO:0004622">
    <property type="term" value="F:phosphatidylcholine lysophospholipase activity"/>
    <property type="evidence" value="ECO:0007669"/>
    <property type="project" value="UniProtKB-EC"/>
</dbReference>
<dbReference type="SUPFAM" id="SSF52151">
    <property type="entry name" value="FabD/lysophospholipase-like"/>
    <property type="match status" value="1"/>
</dbReference>
<dbReference type="InterPro" id="IPR050301">
    <property type="entry name" value="NTE"/>
</dbReference>
<comment type="subcellular location">
    <subcellularLocation>
        <location evidence="1">Endoplasmic reticulum membrane</location>
        <topology evidence="1">Multi-pass membrane protein</topology>
    </subcellularLocation>
</comment>
<reference evidence="20" key="1">
    <citation type="submission" date="2022-10" db="EMBL/GenBank/DDBJ databases">
        <title>Tapping the CABI collections for fungal endophytes: first genome assemblies for Collariella, Neodidymelliopsis, Ascochyta clinopodiicola, Didymella pomorum, Didymosphaeria variabile, Neocosmospora piperis and Neocucurbitaria cava.</title>
        <authorList>
            <person name="Hill R."/>
        </authorList>
    </citation>
    <scope>NUCLEOTIDE SEQUENCE</scope>
    <source>
        <strain evidence="20">IMI 355082</strain>
    </source>
</reference>
<evidence type="ECO:0000256" key="10">
    <source>
        <dbReference type="ARBA" id="ARBA00022989"/>
    </source>
</evidence>
<feature type="active site" description="Nucleophile" evidence="15">
    <location>
        <position position="1251"/>
    </location>
</feature>
<evidence type="ECO:0000256" key="16">
    <source>
        <dbReference type="RuleBase" id="RU362043"/>
    </source>
</evidence>
<keyword evidence="10 16" id="KW-1133">Transmembrane helix</keyword>
<keyword evidence="6" id="KW-0677">Repeat</keyword>
<evidence type="ECO:0000256" key="12">
    <source>
        <dbReference type="ARBA" id="ARBA00023136"/>
    </source>
</evidence>
<dbReference type="EC" id="3.1.1.5" evidence="3 16"/>
<sequence>MDALNTTSTATAVALTSAVGTTGVPTTALSSAITRASDVVVAHGSSSWIGLIARLILWILQLLSTIIYFALKLTTISIPTLLFNLFSTSLTVTMNATTLMLIMGMIISGITWLIRYRYLNMYSRLPPEPQRKEPEVDLFPDTHEAGIKSGLSNYLDEFLSAIKIFGYLERPVFHELTRSMQTRKLIAGETLNLENEQGFCIVVDGLVEIFVKSTRDSRRASSTVHSDGSWDSDSDGEKTHPGRQPYQLLTEVRNGAPMSSLFTIMSLFTEDIKLRHSEDEDSMPNTATSTGGHSRYSSGLADMRQSLDSSLPTTPMSDDGASRGVRIQDVPTSGGTLPRVPPMSLDDGPAPRYPQRPQLKHSATSSAHPDIIARASVDTTIAIIPASAFRRLIRTYPKATAHIVHLILSRFQRVTLATAFSYLGLTAEVLQTEKSMTRYTVSQLPNPLRGDPLERLKEKFKRERERMGEKEAAKGIALHNTATSNRRRRRSSTGLRKEAVLHAMKGSVVGSTILPPQERNSNAIDAPSPGDLLANIQQARSGGRSEASRAASLRGPPPSGTGADSLFKEEASPLAERRFNPLSSQRINVDNREKVDDDNIFRESILECMFKAIGLESGGTGSRGGESVEASPRLVSYDQRRHKAVFSNNAFGFMDPFDASADGDAESMSSSNFTTHTPLSAHGLAQDMKHDLEIVFFPKGSVLVEQGERNPGLYYVIDGFLDMSSAGDASGDILQSSGEGSSEEPDLFSAKRPTRTSSTLFSMPEFGQSGPDLRRKGNTGRKHVALIKPGGLAGYIGTVSSYRSFIDVVAKTDVYVGFLPRASLERIVDKYPIVLLTMAKRLTSLLPRLILHIDFALEWLSTDAGQVIFHEGDESDAIYLVLNGRLRLVEERKDGGVNLKAEYGQGESVGELEVLTESARSGTLHAIRDTEIVKFPRTLFNSLAQEHPSITIKISKMIASKMRALVDEPSVSKEGWGRSSASKSSSTLNLRTIAILPVTSGVPVIDFGNRLMTALSQVGTRNGATSLNQSAILNHLGRHAFNKMGKLRLSQYLADLEEKYGLVIYVADTSVNSPWTSTCITQADCILLVGLAEGSPEIGEYERFMLGQKSTARKTLVLLHSERYSVSGLTRSWLKNRVWINGGHFHVQMDLRPQTMPIHAPAKRFGLNIKERVQILQAEIQKYTSRKVRYSPVYSPDAPFKGDFHRLARRLCGRSVGLVLGGGGARGIAQVGIIRAMEEAGVPIDVVGGTSIGSFIGGLYATHADVVPIFGLAKKFAGRMASTWRFALDLTYPSASYTTGHEFNRGIFKIFGKTQIEDFWLEFYCNTTNISKSRAEIHTSGYAWRYIRASMSLAGLLPPLCDEGSMLLDGGYIDNLTVSHMKSLGIDTIFAIDVGSLDDNTPQSFGDTLSGAWAFWNRWNPFSSDPNPPTLAEIQARLAYVSSVDALERAKNMAGCFYMRPPIDEYGTLDFGKFDEITKVGYEFGQKFLQQLREKGIFPFTEETEAKEALRRTMAPRRASI</sequence>
<dbReference type="InterPro" id="IPR014710">
    <property type="entry name" value="RmlC-like_jellyroll"/>
</dbReference>
<dbReference type="PROSITE" id="PS51635">
    <property type="entry name" value="PNPLA"/>
    <property type="match status" value="1"/>
</dbReference>
<dbReference type="InterPro" id="IPR016035">
    <property type="entry name" value="Acyl_Trfase/lysoPLipase"/>
</dbReference>
<keyword evidence="11 15" id="KW-0443">Lipid metabolism</keyword>
<comment type="catalytic activity">
    <reaction evidence="14 16">
        <text>a 1-acyl-sn-glycero-3-phosphocholine + H2O = sn-glycerol 3-phosphocholine + a fatty acid + H(+)</text>
        <dbReference type="Rhea" id="RHEA:15177"/>
        <dbReference type="ChEBI" id="CHEBI:15377"/>
        <dbReference type="ChEBI" id="CHEBI:15378"/>
        <dbReference type="ChEBI" id="CHEBI:16870"/>
        <dbReference type="ChEBI" id="CHEBI:28868"/>
        <dbReference type="ChEBI" id="CHEBI:58168"/>
        <dbReference type="EC" id="3.1.1.5"/>
    </reaction>
</comment>
<feature type="short sequence motif" description="GXSXG" evidence="15">
    <location>
        <begin position="1249"/>
        <end position="1253"/>
    </location>
</feature>
<dbReference type="OrthoDB" id="421051at2759"/>
<feature type="region of interest" description="Disordered" evidence="17">
    <location>
        <begin position="731"/>
        <end position="750"/>
    </location>
</feature>
<feature type="region of interest" description="Disordered" evidence="17">
    <location>
        <begin position="276"/>
        <end position="367"/>
    </location>
</feature>
<evidence type="ECO:0000256" key="1">
    <source>
        <dbReference type="ARBA" id="ARBA00004477"/>
    </source>
</evidence>
<dbReference type="FunFam" id="2.60.120.10:FF:000062">
    <property type="entry name" value="Lysophospholipase NTE1"/>
    <property type="match status" value="1"/>
</dbReference>
<dbReference type="Pfam" id="PF24179">
    <property type="entry name" value="NTE_Ploop"/>
    <property type="match status" value="1"/>
</dbReference>
<dbReference type="Pfam" id="PF01734">
    <property type="entry name" value="Patatin"/>
    <property type="match status" value="1"/>
</dbReference>
<dbReference type="Pfam" id="PF00027">
    <property type="entry name" value="cNMP_binding"/>
    <property type="match status" value="1"/>
</dbReference>
<evidence type="ECO:0000313" key="21">
    <source>
        <dbReference type="Proteomes" id="UP001140453"/>
    </source>
</evidence>
<keyword evidence="8 16" id="KW-0256">Endoplasmic reticulum</keyword>
<dbReference type="GO" id="GO:0005789">
    <property type="term" value="C:endoplasmic reticulum membrane"/>
    <property type="evidence" value="ECO:0007669"/>
    <property type="project" value="UniProtKB-SubCell"/>
</dbReference>
<feature type="short sequence motif" description="DGA/G" evidence="15">
    <location>
        <begin position="1369"/>
        <end position="1371"/>
    </location>
</feature>
<proteinExistence type="inferred from homology"/>
<feature type="compositionally biased region" description="Polar residues" evidence="17">
    <location>
        <begin position="283"/>
        <end position="297"/>
    </location>
</feature>
<evidence type="ECO:0000256" key="5">
    <source>
        <dbReference type="ARBA" id="ARBA00022692"/>
    </source>
</evidence>
<dbReference type="Gene3D" id="3.40.1090.10">
    <property type="entry name" value="Cytosolic phospholipase A2 catalytic domain"/>
    <property type="match status" value="2"/>
</dbReference>
<comment type="similarity">
    <text evidence="2 16">Belongs to the NTE family.</text>
</comment>
<evidence type="ECO:0000259" key="18">
    <source>
        <dbReference type="PROSITE" id="PS50042"/>
    </source>
</evidence>
<dbReference type="Gene3D" id="2.60.120.10">
    <property type="entry name" value="Jelly Rolls"/>
    <property type="match status" value="3"/>
</dbReference>
<evidence type="ECO:0000256" key="2">
    <source>
        <dbReference type="ARBA" id="ARBA00006636"/>
    </source>
</evidence>
<dbReference type="FunFam" id="3.40.1090.10:FF:000007">
    <property type="entry name" value="Lysophospholipase NTE1"/>
    <property type="match status" value="1"/>
</dbReference>